<dbReference type="EMBL" id="KQ257450">
    <property type="protein sequence ID" value="KND05180.1"/>
    <property type="molecule type" value="Genomic_DNA"/>
</dbReference>
<sequence>MLLPRRACRTTFSTCKAFGLSASQYPTMRCSSATPSPEGRIPKQFGIPKGQPASNTDRHSYEDLSGATFCRHAISRLKEEALLAHDVLSVTYQTRALRLAGVLGGYVMDDEDM</sequence>
<dbReference type="OrthoDB" id="10311723at2759"/>
<gene>
    <name evidence="2" type="ORF">SPPG_08880</name>
</gene>
<evidence type="ECO:0000256" key="1">
    <source>
        <dbReference type="SAM" id="MobiDB-lite"/>
    </source>
</evidence>
<accession>A0A0L0HW94</accession>
<organism evidence="2 3">
    <name type="scientific">Spizellomyces punctatus (strain DAOM BR117)</name>
    <dbReference type="NCBI Taxonomy" id="645134"/>
    <lineage>
        <taxon>Eukaryota</taxon>
        <taxon>Fungi</taxon>
        <taxon>Fungi incertae sedis</taxon>
        <taxon>Chytridiomycota</taxon>
        <taxon>Chytridiomycota incertae sedis</taxon>
        <taxon>Chytridiomycetes</taxon>
        <taxon>Spizellomycetales</taxon>
        <taxon>Spizellomycetaceae</taxon>
        <taxon>Spizellomyces</taxon>
    </lineage>
</organism>
<evidence type="ECO:0000313" key="2">
    <source>
        <dbReference type="EMBL" id="KND05180.1"/>
    </source>
</evidence>
<protein>
    <submittedName>
        <fullName evidence="2">Uncharacterized protein</fullName>
    </submittedName>
</protein>
<feature type="region of interest" description="Disordered" evidence="1">
    <location>
        <begin position="29"/>
        <end position="58"/>
    </location>
</feature>
<dbReference type="Proteomes" id="UP000053201">
    <property type="component" value="Unassembled WGS sequence"/>
</dbReference>
<reference evidence="2 3" key="1">
    <citation type="submission" date="2009-08" db="EMBL/GenBank/DDBJ databases">
        <title>The Genome Sequence of Spizellomyces punctatus strain DAOM BR117.</title>
        <authorList>
            <consortium name="The Broad Institute Genome Sequencing Platform"/>
            <person name="Russ C."/>
            <person name="Cuomo C."/>
            <person name="Shea T."/>
            <person name="Young S.K."/>
            <person name="Zeng Q."/>
            <person name="Koehrsen M."/>
            <person name="Haas B."/>
            <person name="Borodovsky M."/>
            <person name="Guigo R."/>
            <person name="Alvarado L."/>
            <person name="Berlin A."/>
            <person name="Bochicchio J."/>
            <person name="Borenstein D."/>
            <person name="Chapman S."/>
            <person name="Chen Z."/>
            <person name="Engels R."/>
            <person name="Freedman E."/>
            <person name="Gellesch M."/>
            <person name="Goldberg J."/>
            <person name="Griggs A."/>
            <person name="Gujja S."/>
            <person name="Heiman D."/>
            <person name="Hepburn T."/>
            <person name="Howarth C."/>
            <person name="Jen D."/>
            <person name="Larson L."/>
            <person name="Lewis B."/>
            <person name="Mehta T."/>
            <person name="Park D."/>
            <person name="Pearson M."/>
            <person name="Roberts A."/>
            <person name="Saif S."/>
            <person name="Shenoy N."/>
            <person name="Sisk P."/>
            <person name="Stolte C."/>
            <person name="Sykes S."/>
            <person name="Thomson T."/>
            <person name="Walk T."/>
            <person name="White J."/>
            <person name="Yandava C."/>
            <person name="Burger G."/>
            <person name="Gray M.W."/>
            <person name="Holland P.W.H."/>
            <person name="King N."/>
            <person name="Lang F.B.F."/>
            <person name="Roger A.J."/>
            <person name="Ruiz-Trillo I."/>
            <person name="Lander E."/>
            <person name="Nusbaum C."/>
        </authorList>
    </citation>
    <scope>NUCLEOTIDE SEQUENCE [LARGE SCALE GENOMIC DNA]</scope>
    <source>
        <strain evidence="2 3">DAOM BR117</strain>
    </source>
</reference>
<keyword evidence="3" id="KW-1185">Reference proteome</keyword>
<evidence type="ECO:0000313" key="3">
    <source>
        <dbReference type="Proteomes" id="UP000053201"/>
    </source>
</evidence>
<dbReference type="RefSeq" id="XP_016613219.1">
    <property type="nucleotide sequence ID" value="XM_016757024.1"/>
</dbReference>
<proteinExistence type="predicted"/>
<dbReference type="VEuPathDB" id="FungiDB:SPPG_08880"/>
<name>A0A0L0HW94_SPIPD</name>
<dbReference type="AlphaFoldDB" id="A0A0L0HW94"/>
<dbReference type="GeneID" id="27692005"/>
<dbReference type="InParanoid" id="A0A0L0HW94"/>